<protein>
    <submittedName>
        <fullName evidence="3">Endonuclease I</fullName>
    </submittedName>
</protein>
<dbReference type="SUPFAM" id="SSF50494">
    <property type="entry name" value="Trypsin-like serine proteases"/>
    <property type="match status" value="1"/>
</dbReference>
<name>A0A495XG76_9PSEU</name>
<keyword evidence="2" id="KW-0378">Hydrolase</keyword>
<accession>A0A495XG76</accession>
<dbReference type="SUPFAM" id="SSF54060">
    <property type="entry name" value="His-Me finger endonucleases"/>
    <property type="match status" value="1"/>
</dbReference>
<evidence type="ECO:0000256" key="1">
    <source>
        <dbReference type="ARBA" id="ARBA00022722"/>
    </source>
</evidence>
<evidence type="ECO:0000256" key="2">
    <source>
        <dbReference type="ARBA" id="ARBA00022801"/>
    </source>
</evidence>
<dbReference type="EMBL" id="RBXR01000001">
    <property type="protein sequence ID" value="RKT73290.1"/>
    <property type="molecule type" value="Genomic_DNA"/>
</dbReference>
<comment type="caution">
    <text evidence="3">The sequence shown here is derived from an EMBL/GenBank/DDBJ whole genome shotgun (WGS) entry which is preliminary data.</text>
</comment>
<dbReference type="GO" id="GO:0016787">
    <property type="term" value="F:hydrolase activity"/>
    <property type="evidence" value="ECO:0007669"/>
    <property type="project" value="UniProtKB-KW"/>
</dbReference>
<organism evidence="3 4">
    <name type="scientific">Saccharothrix variisporea</name>
    <dbReference type="NCBI Taxonomy" id="543527"/>
    <lineage>
        <taxon>Bacteria</taxon>
        <taxon>Bacillati</taxon>
        <taxon>Actinomycetota</taxon>
        <taxon>Actinomycetes</taxon>
        <taxon>Pseudonocardiales</taxon>
        <taxon>Pseudonocardiaceae</taxon>
        <taxon>Saccharothrix</taxon>
    </lineage>
</organism>
<dbReference type="Pfam" id="PF04231">
    <property type="entry name" value="Endonuclease_1"/>
    <property type="match status" value="1"/>
</dbReference>
<proteinExistence type="predicted"/>
<reference evidence="3 4" key="1">
    <citation type="submission" date="2018-10" db="EMBL/GenBank/DDBJ databases">
        <title>Sequencing the genomes of 1000 actinobacteria strains.</title>
        <authorList>
            <person name="Klenk H.-P."/>
        </authorList>
    </citation>
    <scope>NUCLEOTIDE SEQUENCE [LARGE SCALE GENOMIC DNA]</scope>
    <source>
        <strain evidence="3 4">DSM 43911</strain>
    </source>
</reference>
<dbReference type="PANTHER" id="PTHR33607:SF2">
    <property type="entry name" value="ENDONUCLEASE-1"/>
    <property type="match status" value="1"/>
</dbReference>
<dbReference type="OrthoDB" id="104542at2"/>
<dbReference type="RefSeq" id="WP_121226956.1">
    <property type="nucleotide sequence ID" value="NZ_JBIUBA010000031.1"/>
</dbReference>
<evidence type="ECO:0000313" key="3">
    <source>
        <dbReference type="EMBL" id="RKT73290.1"/>
    </source>
</evidence>
<dbReference type="InterPro" id="IPR007346">
    <property type="entry name" value="Endonuclease-I"/>
</dbReference>
<dbReference type="Pfam" id="PF13365">
    <property type="entry name" value="Trypsin_2"/>
    <property type="match status" value="1"/>
</dbReference>
<evidence type="ECO:0000313" key="4">
    <source>
        <dbReference type="Proteomes" id="UP000272729"/>
    </source>
</evidence>
<dbReference type="PANTHER" id="PTHR33607">
    <property type="entry name" value="ENDONUCLEASE-1"/>
    <property type="match status" value="1"/>
</dbReference>
<sequence length="534" mass="58973">MTSDALLSRLAATRARYEGRAAQRKHVRATVERRGVLHTDTPHRVTHRLNRLGIDWQLAAAVEGGASALRSGPRELDLDRLLGRNGVVDTGFLDCGLAAARAVGRVRVAGRCATGVLVSPVLLLTTNTALPSVTDAARAEVEFDDVATGLCPERFFVTDLVLDFTVVAVREGTLPPHLRLVEHEGKAILGERLTSVRFPADGPKQFGLREHVLVDVLDNYVHYEPGSEVSGGPIFNDQWEVVALHHSGVASGSAWTAGEGVRISRVLRSLRERPLTGEAAHLRAQVFDTAGPVVPEADSELRAALVNLDIGRTRVYYDPVADRNARDRYYAGVRPTREALHQLLTTTHVRRPAYRPCRMLYPWVDLHPDLKLRSLHSGAALDPAELIRADVESEAARSRRFRDLAAAGLPDPGTLLAEFDVLEQALPFNCEHAVPQTSFDRREPMRGDLHHQFTREVGDTPDDPWDRSGPVARAVLYFLVRYPGVVDDALVPDLIMCHERDPVTDHEQHRNAAIAEIQGNRNPFIDHPGWALDI</sequence>
<dbReference type="GO" id="GO:0004519">
    <property type="term" value="F:endonuclease activity"/>
    <property type="evidence" value="ECO:0007669"/>
    <property type="project" value="UniProtKB-KW"/>
</dbReference>
<dbReference type="InterPro" id="IPR009003">
    <property type="entry name" value="Peptidase_S1_PA"/>
</dbReference>
<keyword evidence="1" id="KW-0540">Nuclease</keyword>
<dbReference type="Proteomes" id="UP000272729">
    <property type="component" value="Unassembled WGS sequence"/>
</dbReference>
<gene>
    <name evidence="3" type="ORF">DFJ66_6620</name>
</gene>
<keyword evidence="3" id="KW-0255">Endonuclease</keyword>
<dbReference type="AlphaFoldDB" id="A0A495XG76"/>
<keyword evidence="4" id="KW-1185">Reference proteome</keyword>
<dbReference type="InterPro" id="IPR043504">
    <property type="entry name" value="Peptidase_S1_PA_chymotrypsin"/>
</dbReference>
<dbReference type="Gene3D" id="2.40.10.10">
    <property type="entry name" value="Trypsin-like serine proteases"/>
    <property type="match status" value="1"/>
</dbReference>
<dbReference type="InterPro" id="IPR044925">
    <property type="entry name" value="His-Me_finger_sf"/>
</dbReference>